<feature type="transmembrane region" description="Helical" evidence="7">
    <location>
        <begin position="214"/>
        <end position="234"/>
    </location>
</feature>
<feature type="transmembrane region" description="Helical" evidence="7">
    <location>
        <begin position="34"/>
        <end position="54"/>
    </location>
</feature>
<dbReference type="Pfam" id="PF00892">
    <property type="entry name" value="EamA"/>
    <property type="match status" value="2"/>
</dbReference>
<accession>A0ABW8I9A5</accession>
<protein>
    <submittedName>
        <fullName evidence="9">DMT family transporter</fullName>
    </submittedName>
</protein>
<dbReference type="SUPFAM" id="SSF103481">
    <property type="entry name" value="Multidrug resistance efflux transporter EmrE"/>
    <property type="match status" value="2"/>
</dbReference>
<feature type="transmembrane region" description="Helical" evidence="7">
    <location>
        <begin position="7"/>
        <end position="28"/>
    </location>
</feature>
<evidence type="ECO:0000256" key="3">
    <source>
        <dbReference type="ARBA" id="ARBA00022475"/>
    </source>
</evidence>
<feature type="transmembrane region" description="Helical" evidence="7">
    <location>
        <begin position="153"/>
        <end position="169"/>
    </location>
</feature>
<proteinExistence type="inferred from homology"/>
<evidence type="ECO:0000256" key="4">
    <source>
        <dbReference type="ARBA" id="ARBA00022692"/>
    </source>
</evidence>
<dbReference type="InterPro" id="IPR050638">
    <property type="entry name" value="AA-Vitamin_Transporters"/>
</dbReference>
<keyword evidence="6 7" id="KW-0472">Membrane</keyword>
<evidence type="ECO:0000256" key="6">
    <source>
        <dbReference type="ARBA" id="ARBA00023136"/>
    </source>
</evidence>
<feature type="transmembrane region" description="Helical" evidence="7">
    <location>
        <begin position="277"/>
        <end position="296"/>
    </location>
</feature>
<comment type="subcellular location">
    <subcellularLocation>
        <location evidence="1">Cell membrane</location>
        <topology evidence="1">Multi-pass membrane protein</topology>
    </subcellularLocation>
</comment>
<dbReference type="InterPro" id="IPR037185">
    <property type="entry name" value="EmrE-like"/>
</dbReference>
<feature type="transmembrane region" description="Helical" evidence="7">
    <location>
        <begin position="181"/>
        <end position="199"/>
    </location>
</feature>
<dbReference type="PANTHER" id="PTHR32322:SF18">
    <property type="entry name" value="S-ADENOSYLMETHIONINE_S-ADENOSYLHOMOCYSTEINE TRANSPORTER"/>
    <property type="match status" value="1"/>
</dbReference>
<feature type="transmembrane region" description="Helical" evidence="7">
    <location>
        <begin position="122"/>
        <end position="141"/>
    </location>
</feature>
<dbReference type="RefSeq" id="WP_404316997.1">
    <property type="nucleotide sequence ID" value="NZ_JAUIYO010000007.1"/>
</dbReference>
<reference evidence="9 10" key="1">
    <citation type="submission" date="2023-07" db="EMBL/GenBank/DDBJ databases">
        <title>Bacillus lucianemedeirus sp. nov, a new species isolated from an immunobiological production facility.</title>
        <authorList>
            <person name="Costa L.V."/>
            <person name="Miranda R.V.S.L."/>
            <person name="Brandao M.L.L."/>
            <person name="Reis C.M.F."/>
            <person name="Frazao A.M."/>
            <person name="Cruz F.V."/>
            <person name="Baio P.V.P."/>
            <person name="Veras J.F.C."/>
            <person name="Ramos J.N."/>
            <person name="Vieira V."/>
        </authorList>
    </citation>
    <scope>NUCLEOTIDE SEQUENCE [LARGE SCALE GENOMIC DNA]</scope>
    <source>
        <strain evidence="9 10">B190/17</strain>
    </source>
</reference>
<gene>
    <name evidence="9" type="ORF">QYG89_10445</name>
</gene>
<comment type="caution">
    <text evidence="9">The sequence shown here is derived from an EMBL/GenBank/DDBJ whole genome shotgun (WGS) entry which is preliminary data.</text>
</comment>
<dbReference type="EMBL" id="JAUIYO010000007">
    <property type="protein sequence ID" value="MFK2826082.1"/>
    <property type="molecule type" value="Genomic_DNA"/>
</dbReference>
<feature type="transmembrane region" description="Helical" evidence="7">
    <location>
        <begin position="66"/>
        <end position="84"/>
    </location>
</feature>
<sequence>MSYSRVYLTLTVLMLIWGINVSIVKMLVEHFMPVTITAVRIFTAAVIVFLILGWLRQVRLPRSKEWLYIVGGTLLNIVGHHYFLSEGLIRTTAANAGLILGLGPLLTATLAMILLRQRPTKIRLLGFLLGGAGVSFTVLAGSDGIAAASAGDFYIFLCILSQALSFIIIKKATETLDPRLLTGYMLLIGSMLLFLISLSKEPSGLTSLTQGTPVVWIAFLVSAVLATALGQMVYNQAIRRIGAAEASIFLNLNTFFSLIGASILLGETILPSHLMGLLFIVPGVLLGSGSMEDLVLRRRRKLQHR</sequence>
<evidence type="ECO:0000256" key="7">
    <source>
        <dbReference type="SAM" id="Phobius"/>
    </source>
</evidence>
<evidence type="ECO:0000256" key="1">
    <source>
        <dbReference type="ARBA" id="ARBA00004651"/>
    </source>
</evidence>
<evidence type="ECO:0000313" key="9">
    <source>
        <dbReference type="EMBL" id="MFK2826082.1"/>
    </source>
</evidence>
<evidence type="ECO:0000313" key="10">
    <source>
        <dbReference type="Proteomes" id="UP001619911"/>
    </source>
</evidence>
<feature type="transmembrane region" description="Helical" evidence="7">
    <location>
        <begin position="246"/>
        <end position="265"/>
    </location>
</feature>
<dbReference type="InterPro" id="IPR000620">
    <property type="entry name" value="EamA_dom"/>
</dbReference>
<feature type="transmembrane region" description="Helical" evidence="7">
    <location>
        <begin position="96"/>
        <end position="115"/>
    </location>
</feature>
<keyword evidence="3" id="KW-1003">Cell membrane</keyword>
<dbReference type="Proteomes" id="UP001619911">
    <property type="component" value="Unassembled WGS sequence"/>
</dbReference>
<keyword evidence="4 7" id="KW-0812">Transmembrane</keyword>
<evidence type="ECO:0000256" key="2">
    <source>
        <dbReference type="ARBA" id="ARBA00007362"/>
    </source>
</evidence>
<feature type="domain" description="EamA" evidence="8">
    <location>
        <begin position="150"/>
        <end position="286"/>
    </location>
</feature>
<keyword evidence="10" id="KW-1185">Reference proteome</keyword>
<keyword evidence="5 7" id="KW-1133">Transmembrane helix</keyword>
<feature type="domain" description="EamA" evidence="8">
    <location>
        <begin position="7"/>
        <end position="138"/>
    </location>
</feature>
<comment type="similarity">
    <text evidence="2">Belongs to the EamA transporter family.</text>
</comment>
<name>A0ABW8I9A5_9BACI</name>
<evidence type="ECO:0000256" key="5">
    <source>
        <dbReference type="ARBA" id="ARBA00022989"/>
    </source>
</evidence>
<organism evidence="9 10">
    <name type="scientific">Bacillus lumedeiriae</name>
    <dbReference type="NCBI Taxonomy" id="3058829"/>
    <lineage>
        <taxon>Bacteria</taxon>
        <taxon>Bacillati</taxon>
        <taxon>Bacillota</taxon>
        <taxon>Bacilli</taxon>
        <taxon>Bacillales</taxon>
        <taxon>Bacillaceae</taxon>
        <taxon>Bacillus</taxon>
    </lineage>
</organism>
<evidence type="ECO:0000259" key="8">
    <source>
        <dbReference type="Pfam" id="PF00892"/>
    </source>
</evidence>
<dbReference type="PANTHER" id="PTHR32322">
    <property type="entry name" value="INNER MEMBRANE TRANSPORTER"/>
    <property type="match status" value="1"/>
</dbReference>